<comment type="caution">
    <text evidence="2">The sequence shown here is derived from an EMBL/GenBank/DDBJ whole genome shotgun (WGS) entry which is preliminary data.</text>
</comment>
<accession>A0A9D1MYE1</accession>
<dbReference type="Gene3D" id="3.90.1010.10">
    <property type="match status" value="1"/>
</dbReference>
<evidence type="ECO:0000313" key="2">
    <source>
        <dbReference type="EMBL" id="HIU91336.1"/>
    </source>
</evidence>
<dbReference type="PANTHER" id="PTHR10093">
    <property type="entry name" value="IRON-SULFUR CLUSTER ASSEMBLY ENZYME NIFU HOMOLOG"/>
    <property type="match status" value="1"/>
</dbReference>
<evidence type="ECO:0000259" key="1">
    <source>
        <dbReference type="Pfam" id="PF01592"/>
    </source>
</evidence>
<protein>
    <submittedName>
        <fullName evidence="2">Fe-S cluster assembly scaffold protein NifU</fullName>
    </submittedName>
</protein>
<dbReference type="AlphaFoldDB" id="A0A9D1MYE1"/>
<dbReference type="EMBL" id="DVOC01000085">
    <property type="protein sequence ID" value="HIU91336.1"/>
    <property type="molecule type" value="Genomic_DNA"/>
</dbReference>
<sequence length="136" mass="15014">MFNYNQKVLDAFAHPKNVGVIENADGEGMVGNATCGDIMKITLKIENDVIVDAKFQTFGCTAAIATSSTATEMVKGMTVDEALKLTNARVVEELEGLPPQKIHCSVLAEEAIKKAIENYREKQQHKQVKQEEIQYV</sequence>
<dbReference type="NCBIfam" id="TIGR03419">
    <property type="entry name" value="NifU_clost"/>
    <property type="match status" value="1"/>
</dbReference>
<dbReference type="InterPro" id="IPR017787">
    <property type="entry name" value="NIF_FeS_clus_asmbl_NifU-like"/>
</dbReference>
<reference evidence="2" key="2">
    <citation type="journal article" date="2021" name="PeerJ">
        <title>Extensive microbial diversity within the chicken gut microbiome revealed by metagenomics and culture.</title>
        <authorList>
            <person name="Gilroy R."/>
            <person name="Ravi A."/>
            <person name="Getino M."/>
            <person name="Pursley I."/>
            <person name="Horton D.L."/>
            <person name="Alikhan N.F."/>
            <person name="Baker D."/>
            <person name="Gharbi K."/>
            <person name="Hall N."/>
            <person name="Watson M."/>
            <person name="Adriaenssens E.M."/>
            <person name="Foster-Nyarko E."/>
            <person name="Jarju S."/>
            <person name="Secka A."/>
            <person name="Antonio M."/>
            <person name="Oren A."/>
            <person name="Chaudhuri R.R."/>
            <person name="La Ragione R."/>
            <person name="Hildebrand F."/>
            <person name="Pallen M.J."/>
        </authorList>
    </citation>
    <scope>NUCLEOTIDE SEQUENCE</scope>
    <source>
        <strain evidence="2">ChiHjej12B11-7776</strain>
    </source>
</reference>
<name>A0A9D1MYE1_9BACT</name>
<dbReference type="SUPFAM" id="SSF82649">
    <property type="entry name" value="SufE/NifU"/>
    <property type="match status" value="1"/>
</dbReference>
<organism evidence="2 3">
    <name type="scientific">Candidatus Fimimonas merdipullorum</name>
    <dbReference type="NCBI Taxonomy" id="2840822"/>
    <lineage>
        <taxon>Bacteria</taxon>
        <taxon>Pseudomonadati</taxon>
        <taxon>Myxococcota</taxon>
        <taxon>Myxococcia</taxon>
        <taxon>Myxococcales</taxon>
        <taxon>Cystobacterineae</taxon>
        <taxon>Myxococcaceae</taxon>
        <taxon>Myxococcaceae incertae sedis</taxon>
        <taxon>Candidatus Fimimonas</taxon>
    </lineage>
</organism>
<evidence type="ECO:0000313" key="3">
    <source>
        <dbReference type="Proteomes" id="UP000886852"/>
    </source>
</evidence>
<dbReference type="InterPro" id="IPR002871">
    <property type="entry name" value="NIF_FeS_clus_asmbl_NifU_N"/>
</dbReference>
<feature type="domain" description="NIF system FeS cluster assembly NifU N-terminal" evidence="1">
    <location>
        <begin position="4"/>
        <end position="124"/>
    </location>
</feature>
<dbReference type="GO" id="GO:0016226">
    <property type="term" value="P:iron-sulfur cluster assembly"/>
    <property type="evidence" value="ECO:0007669"/>
    <property type="project" value="InterPro"/>
</dbReference>
<reference evidence="2" key="1">
    <citation type="submission" date="2020-10" db="EMBL/GenBank/DDBJ databases">
        <authorList>
            <person name="Gilroy R."/>
        </authorList>
    </citation>
    <scope>NUCLEOTIDE SEQUENCE</scope>
    <source>
        <strain evidence="2">ChiHjej12B11-7776</strain>
    </source>
</reference>
<dbReference type="Pfam" id="PF01592">
    <property type="entry name" value="NifU_N"/>
    <property type="match status" value="1"/>
</dbReference>
<dbReference type="GO" id="GO:0051536">
    <property type="term" value="F:iron-sulfur cluster binding"/>
    <property type="evidence" value="ECO:0007669"/>
    <property type="project" value="InterPro"/>
</dbReference>
<dbReference type="CDD" id="cd06664">
    <property type="entry name" value="IscU_like"/>
    <property type="match status" value="1"/>
</dbReference>
<dbReference type="GO" id="GO:0005506">
    <property type="term" value="F:iron ion binding"/>
    <property type="evidence" value="ECO:0007669"/>
    <property type="project" value="InterPro"/>
</dbReference>
<gene>
    <name evidence="2" type="primary">nifU</name>
    <name evidence="2" type="ORF">IAC72_04935</name>
</gene>
<proteinExistence type="predicted"/>
<dbReference type="Proteomes" id="UP000886852">
    <property type="component" value="Unassembled WGS sequence"/>
</dbReference>